<dbReference type="PROSITE" id="PS51007">
    <property type="entry name" value="CYTC"/>
    <property type="match status" value="1"/>
</dbReference>
<dbReference type="GO" id="GO:0009055">
    <property type="term" value="F:electron transfer activity"/>
    <property type="evidence" value="ECO:0007669"/>
    <property type="project" value="InterPro"/>
</dbReference>
<keyword evidence="3 4" id="KW-0408">Iron</keyword>
<dbReference type="GO" id="GO:0020037">
    <property type="term" value="F:heme binding"/>
    <property type="evidence" value="ECO:0007669"/>
    <property type="project" value="InterPro"/>
</dbReference>
<dbReference type="SUPFAM" id="SSF63829">
    <property type="entry name" value="Calcium-dependent phosphotriesterase"/>
    <property type="match status" value="1"/>
</dbReference>
<keyword evidence="2 4" id="KW-0479">Metal-binding</keyword>
<dbReference type="KEGG" id="ccro:CMC5_015740"/>
<name>A0A0K1EA22_CHOCO</name>
<feature type="domain" description="Cytochrome c" evidence="6">
    <location>
        <begin position="333"/>
        <end position="429"/>
    </location>
</feature>
<proteinExistence type="predicted"/>
<gene>
    <name evidence="7" type="ORF">CMC5_015740</name>
</gene>
<dbReference type="SUPFAM" id="SSF46626">
    <property type="entry name" value="Cytochrome c"/>
    <property type="match status" value="1"/>
</dbReference>
<organism evidence="7 8">
    <name type="scientific">Chondromyces crocatus</name>
    <dbReference type="NCBI Taxonomy" id="52"/>
    <lineage>
        <taxon>Bacteria</taxon>
        <taxon>Pseudomonadati</taxon>
        <taxon>Myxococcota</taxon>
        <taxon>Polyangia</taxon>
        <taxon>Polyangiales</taxon>
        <taxon>Polyangiaceae</taxon>
        <taxon>Chondromyces</taxon>
    </lineage>
</organism>
<evidence type="ECO:0000256" key="3">
    <source>
        <dbReference type="ARBA" id="ARBA00023004"/>
    </source>
</evidence>
<dbReference type="AlphaFoldDB" id="A0A0K1EA22"/>
<feature type="chain" id="PRO_5005459108" description="Cytochrome c domain-containing protein" evidence="5">
    <location>
        <begin position="21"/>
        <end position="430"/>
    </location>
</feature>
<evidence type="ECO:0000313" key="8">
    <source>
        <dbReference type="Proteomes" id="UP000067626"/>
    </source>
</evidence>
<accession>A0A0K1EA22</accession>
<reference evidence="7 8" key="1">
    <citation type="submission" date="2015-07" db="EMBL/GenBank/DDBJ databases">
        <title>Genome analysis of myxobacterium Chondromyces crocatus Cm c5 reveals a high potential for natural compound synthesis and the genetic basis for the loss of fruiting body formation.</title>
        <authorList>
            <person name="Zaburannyi N."/>
            <person name="Bunk B."/>
            <person name="Maier J."/>
            <person name="Overmann J."/>
            <person name="Mueller R."/>
        </authorList>
    </citation>
    <scope>NUCLEOTIDE SEQUENCE [LARGE SCALE GENOMIC DNA]</scope>
    <source>
        <strain evidence="7 8">Cm c5</strain>
    </source>
</reference>
<dbReference type="RefSeq" id="WP_050429803.1">
    <property type="nucleotide sequence ID" value="NZ_CP012159.1"/>
</dbReference>
<dbReference type="Gene3D" id="1.10.760.10">
    <property type="entry name" value="Cytochrome c-like domain"/>
    <property type="match status" value="1"/>
</dbReference>
<dbReference type="PROSITE" id="PS51257">
    <property type="entry name" value="PROKAR_LIPOPROTEIN"/>
    <property type="match status" value="1"/>
</dbReference>
<dbReference type="GO" id="GO:0046872">
    <property type="term" value="F:metal ion binding"/>
    <property type="evidence" value="ECO:0007669"/>
    <property type="project" value="UniProtKB-KW"/>
</dbReference>
<keyword evidence="1 4" id="KW-0349">Heme</keyword>
<dbReference type="EMBL" id="CP012159">
    <property type="protein sequence ID" value="AKT37433.1"/>
    <property type="molecule type" value="Genomic_DNA"/>
</dbReference>
<evidence type="ECO:0000256" key="1">
    <source>
        <dbReference type="ARBA" id="ARBA00022617"/>
    </source>
</evidence>
<evidence type="ECO:0000256" key="2">
    <source>
        <dbReference type="ARBA" id="ARBA00022723"/>
    </source>
</evidence>
<evidence type="ECO:0000313" key="7">
    <source>
        <dbReference type="EMBL" id="AKT37433.1"/>
    </source>
</evidence>
<dbReference type="OrthoDB" id="9809746at2"/>
<dbReference type="InterPro" id="IPR009056">
    <property type="entry name" value="Cyt_c-like_dom"/>
</dbReference>
<evidence type="ECO:0000256" key="4">
    <source>
        <dbReference type="PROSITE-ProRule" id="PRU00433"/>
    </source>
</evidence>
<dbReference type="Proteomes" id="UP000067626">
    <property type="component" value="Chromosome"/>
</dbReference>
<sequence length="430" mass="45514">MLRNACLTRRLAVWTLLAVAGCGGGEKDPNTSGSVGPEFHIVHGAPEFNDDEPASEEHPVDGYASAMASNGALLTAGTTKAVYEITTGGPSRLAIVGGGPGLPSETGPIRAMTPYKDGVLVAAERGWFFTAGGALQPSAPSAELAALTITGMTTRIADEDENDEPESHLAIVATEGAYELGEEDTVRWTIEGETGAPTAMLAQRHRIVIAYGRRVYEVVKASGKAFPLQNDVGHVTAIACDSLACGDGSLLYFASDAGLVERAPNGSYTVYTLAPEGEPAVPVEAFALDTTRQRLYALAGSHVLRIRSGERPDAVAQAESPGQPRRMAVDKFGDVWTGARVTLRKLALGTPLSFATDVRPIMHEYCAGCHGDKAQGAPPMALESYDAMVDLIDIVLERVTNGSMPPPGYEKKLPNEKIQILVDWAVTRTR</sequence>
<feature type="signal peptide" evidence="5">
    <location>
        <begin position="1"/>
        <end position="20"/>
    </location>
</feature>
<protein>
    <recommendedName>
        <fullName evidence="6">Cytochrome c domain-containing protein</fullName>
    </recommendedName>
</protein>
<dbReference type="InterPro" id="IPR036909">
    <property type="entry name" value="Cyt_c-like_dom_sf"/>
</dbReference>
<dbReference type="Pfam" id="PF13442">
    <property type="entry name" value="Cytochrome_CBB3"/>
    <property type="match status" value="1"/>
</dbReference>
<keyword evidence="8" id="KW-1185">Reference proteome</keyword>
<evidence type="ECO:0000256" key="5">
    <source>
        <dbReference type="SAM" id="SignalP"/>
    </source>
</evidence>
<evidence type="ECO:0000259" key="6">
    <source>
        <dbReference type="PROSITE" id="PS51007"/>
    </source>
</evidence>
<keyword evidence="5" id="KW-0732">Signal</keyword>